<dbReference type="EMBL" id="RWIT01000010">
    <property type="protein sequence ID" value="RSK47193.1"/>
    <property type="molecule type" value="Genomic_DNA"/>
</dbReference>
<feature type="region of interest" description="Disordered" evidence="1">
    <location>
        <begin position="348"/>
        <end position="370"/>
    </location>
</feature>
<name>A0A428KLB9_9BACT</name>
<dbReference type="RefSeq" id="WP_125422440.1">
    <property type="nucleotide sequence ID" value="NZ_RWIT01000010.1"/>
</dbReference>
<accession>A0A428KLB9</accession>
<dbReference type="Proteomes" id="UP000273500">
    <property type="component" value="Unassembled WGS sequence"/>
</dbReference>
<gene>
    <name evidence="2" type="ORF">EI291_16510</name>
</gene>
<sequence length="448" mass="51552">MKKVLLILIALLNVGLMSLHAQIVVRENAVIERAISKPRQFDSLSNITLQRNLVDYKKYIGYKLFYLPKAKNYKPQFKSQNKEVIDFLFSKQTASITKGSKMPFEKTMSAQAFGNLKGLNPLHLAQYNEQRKLYEKVDKTQTNIYLPYFYHERTDEVDGRISGAIGTMPDSVFGKYFTILDIQGKDPQASYDDKSLDNYKSLESIDLNNGNDWQVLGLKLTLRNESNKDTLYWVVNQARSIGAPFFLVPYFEKQRSLYVNKNIMLKSNDVSVPQLENLIDVNTGAITKIKYGEVWTCSDISFVDSKDSYYLNGFYFLKNGDREVKLELNNGLVQDYFMLESDYKKQQAENKKKEEQRQKEQQEQEKKARQESVKFRSDCIAQWGQKMGSYIADGKVMLGMNKQMCTAAWGSPIAVNRTTVKGLTAEQWVYGWGTYLYFGNGTLNAIQD</sequence>
<evidence type="ECO:0000256" key="1">
    <source>
        <dbReference type="SAM" id="MobiDB-lite"/>
    </source>
</evidence>
<evidence type="ECO:0000313" key="3">
    <source>
        <dbReference type="Proteomes" id="UP000273500"/>
    </source>
</evidence>
<reference evidence="2 3" key="1">
    <citation type="submission" date="2018-12" db="EMBL/GenBank/DDBJ databases">
        <authorList>
            <person name="Feng G."/>
            <person name="Zhu H."/>
        </authorList>
    </citation>
    <scope>NUCLEOTIDE SEQUENCE [LARGE SCALE GENOMIC DNA]</scope>
    <source>
        <strain evidence="2 3">KCTC 12533</strain>
    </source>
</reference>
<protein>
    <submittedName>
        <fullName evidence="2">Uncharacterized protein</fullName>
    </submittedName>
</protein>
<comment type="caution">
    <text evidence="2">The sequence shown here is derived from an EMBL/GenBank/DDBJ whole genome shotgun (WGS) entry which is preliminary data.</text>
</comment>
<dbReference type="AlphaFoldDB" id="A0A428KLB9"/>
<proteinExistence type="predicted"/>
<dbReference type="OrthoDB" id="711462at2"/>
<keyword evidence="3" id="KW-1185">Reference proteome</keyword>
<evidence type="ECO:0000313" key="2">
    <source>
        <dbReference type="EMBL" id="RSK47193.1"/>
    </source>
</evidence>
<organism evidence="2 3">
    <name type="scientific">Hymenobacter rigui</name>
    <dbReference type="NCBI Taxonomy" id="334424"/>
    <lineage>
        <taxon>Bacteria</taxon>
        <taxon>Pseudomonadati</taxon>
        <taxon>Bacteroidota</taxon>
        <taxon>Cytophagia</taxon>
        <taxon>Cytophagales</taxon>
        <taxon>Hymenobacteraceae</taxon>
        <taxon>Hymenobacter</taxon>
    </lineage>
</organism>